<gene>
    <name evidence="4" type="ORF">H3V53_12005</name>
</gene>
<evidence type="ECO:0000313" key="5">
    <source>
        <dbReference type="Proteomes" id="UP001386437"/>
    </source>
</evidence>
<organism evidence="4 5">
    <name type="scientific">Paraburkholderia bengalensis</name>
    <dbReference type="NCBI Taxonomy" id="2747562"/>
    <lineage>
        <taxon>Bacteria</taxon>
        <taxon>Pseudomonadati</taxon>
        <taxon>Pseudomonadota</taxon>
        <taxon>Betaproteobacteria</taxon>
        <taxon>Burkholderiales</taxon>
        <taxon>Burkholderiaceae</taxon>
        <taxon>Paraburkholderia</taxon>
    </lineage>
</organism>
<keyword evidence="5" id="KW-1185">Reference proteome</keyword>
<dbReference type="EMBL" id="JACFYJ010000015">
    <property type="protein sequence ID" value="MEI5997896.1"/>
    <property type="molecule type" value="Genomic_DNA"/>
</dbReference>
<keyword evidence="4" id="KW-0238">DNA-binding</keyword>
<feature type="domain" description="KfrA N-terminal DNA-binding" evidence="3">
    <location>
        <begin position="29"/>
        <end position="133"/>
    </location>
</feature>
<evidence type="ECO:0000313" key="4">
    <source>
        <dbReference type="EMBL" id="MEI5997896.1"/>
    </source>
</evidence>
<evidence type="ECO:0000259" key="3">
    <source>
        <dbReference type="Pfam" id="PF11740"/>
    </source>
</evidence>
<keyword evidence="1" id="KW-0175">Coiled coil</keyword>
<sequence>MNLESDIAAIRERVSDTQALYREVCGLIFFRYGETPTANRLYQLVRKGSMSAPAKALRDFWASVREQTRVDIGHPDLPPDVAKAAGELVATLWRLSGDAASNAWDAFRLDAQREIDAAREQARLSASERDAAVAATERALNHAADVEQQAARLQSRVVELETAKSMLSDQLMQARHEATVSAAALSDARREFGEELEKLRQAHNQSEQRMVAAEKRALLEIDTERTAAREARNELRIAVERAAAAQNAHLAERDELRDAISALRALLATSDSRRASVEEELASTWEQLAQQLDETGILRARLTAVSDYLAKGGRRPALSPRPARRPLLPTKKFSRRGMKTKDIGV</sequence>
<dbReference type="InterPro" id="IPR021104">
    <property type="entry name" value="KfrA_DNA-bd_N"/>
</dbReference>
<dbReference type="Proteomes" id="UP001386437">
    <property type="component" value="Unassembled WGS sequence"/>
</dbReference>
<dbReference type="GO" id="GO:0003677">
    <property type="term" value="F:DNA binding"/>
    <property type="evidence" value="ECO:0007669"/>
    <property type="project" value="UniProtKB-KW"/>
</dbReference>
<evidence type="ECO:0000256" key="1">
    <source>
        <dbReference type="SAM" id="Coils"/>
    </source>
</evidence>
<feature type="coiled-coil region" evidence="1">
    <location>
        <begin position="136"/>
        <end position="248"/>
    </location>
</feature>
<dbReference type="RefSeq" id="WP_336598104.1">
    <property type="nucleotide sequence ID" value="NZ_JACFYJ010000015.1"/>
</dbReference>
<comment type="caution">
    <text evidence="4">The sequence shown here is derived from an EMBL/GenBank/DDBJ whole genome shotgun (WGS) entry which is preliminary data.</text>
</comment>
<feature type="compositionally biased region" description="Low complexity" evidence="2">
    <location>
        <begin position="315"/>
        <end position="329"/>
    </location>
</feature>
<dbReference type="Pfam" id="PF11740">
    <property type="entry name" value="KfrA_N"/>
    <property type="match status" value="1"/>
</dbReference>
<name>A0ABU8IQX5_9BURK</name>
<feature type="region of interest" description="Disordered" evidence="2">
    <location>
        <begin position="313"/>
        <end position="345"/>
    </location>
</feature>
<accession>A0ABU8IQX5</accession>
<reference evidence="4 5" key="1">
    <citation type="journal article" date="2022" name="Arch. Microbiol.">
        <title>Paraburkholderia bengalensis sp. nov. isolated from roots of Oryza sativa, IR64.</title>
        <authorList>
            <person name="Nag P."/>
            <person name="Mondal N."/>
            <person name="Sarkar J."/>
            <person name="Das S."/>
        </authorList>
    </citation>
    <scope>NUCLEOTIDE SEQUENCE [LARGE SCALE GENOMIC DNA]</scope>
    <source>
        <strain evidence="4 5">IR64_4_BI</strain>
    </source>
</reference>
<evidence type="ECO:0000256" key="2">
    <source>
        <dbReference type="SAM" id="MobiDB-lite"/>
    </source>
</evidence>
<proteinExistence type="predicted"/>
<protein>
    <submittedName>
        <fullName evidence="4">DNA-binding protein</fullName>
    </submittedName>
</protein>